<feature type="domain" description="Glucose-methanol-choline oxidoreductase N-terminal" evidence="8">
    <location>
        <begin position="266"/>
        <end position="280"/>
    </location>
</feature>
<feature type="binding site" evidence="5">
    <location>
        <position position="232"/>
    </location>
    <ligand>
        <name>FAD</name>
        <dbReference type="ChEBI" id="CHEBI:57692"/>
    </ligand>
</feature>
<dbReference type="InterPro" id="IPR036188">
    <property type="entry name" value="FAD/NAD-bd_sf"/>
</dbReference>
<keyword evidence="10" id="KW-1185">Reference proteome</keyword>
<dbReference type="PROSITE" id="PS00624">
    <property type="entry name" value="GMC_OXRED_2"/>
    <property type="match status" value="1"/>
</dbReference>
<evidence type="ECO:0000256" key="5">
    <source>
        <dbReference type="PIRSR" id="PIRSR000137-2"/>
    </source>
</evidence>
<evidence type="ECO:0000259" key="8">
    <source>
        <dbReference type="PROSITE" id="PS00624"/>
    </source>
</evidence>
<feature type="binding site" evidence="5">
    <location>
        <begin position="479"/>
        <end position="480"/>
    </location>
    <ligand>
        <name>FAD</name>
        <dbReference type="ChEBI" id="CHEBI:57692"/>
    </ligand>
</feature>
<comment type="cofactor">
    <cofactor evidence="1 5">
        <name>FAD</name>
        <dbReference type="ChEBI" id="CHEBI:57692"/>
    </cofactor>
</comment>
<dbReference type="PROSITE" id="PS00623">
    <property type="entry name" value="GMC_OXRED_1"/>
    <property type="match status" value="1"/>
</dbReference>
<dbReference type="GO" id="GO:0050660">
    <property type="term" value="F:flavin adenine dinucleotide binding"/>
    <property type="evidence" value="ECO:0007669"/>
    <property type="project" value="InterPro"/>
</dbReference>
<dbReference type="SUPFAM" id="SSF51905">
    <property type="entry name" value="FAD/NAD(P)-binding domain"/>
    <property type="match status" value="1"/>
</dbReference>
<evidence type="ECO:0000256" key="2">
    <source>
        <dbReference type="ARBA" id="ARBA00010790"/>
    </source>
</evidence>
<dbReference type="PANTHER" id="PTHR11552:SF147">
    <property type="entry name" value="CHOLINE DEHYDROGENASE, MITOCHONDRIAL"/>
    <property type="match status" value="1"/>
</dbReference>
<proteinExistence type="inferred from homology"/>
<sequence length="543" mass="58790">MSDFDKPEATTTAAVTYDFIVAGAGSAGALVAAELVKGGAKVLLLEAGGRDSSLLIHMPAGFQKLLAAGRFLYPYETTPQTQLDGRSRPMIAAKGLGGGSSLNAMCWVVGQPRDYNGWQAAVGDTGHWSHEDLLPHFRKIEAHTLLDNEYHGARGPIRVSYPPKINPLNAATVRAFQEAGLPFNADYNGADQRGVGPVQSNFYDARRYSSAYAYLRPLARNRNLVVETHATVHKLIFDGDRVTGVEYSRKGQARRAHAGEVILSAGALNSPRVLMLSGIGPEDELKNLGIPLKVSSPEVGANLQDHAQVPVMVEAREKWGYYRDAVGYRMLLNGMRYLAFRDGPASGSGIETNSYFNPDDLSAAPTIQSFHNPALLGASLGKALPKPGITFVNVVMQPRSRGYVKLRDTDPTSAPLINPNWFSDPEDVRKIVSGLRYIREVIAQPALRDVLYPEMQPGLDVREEGQLKAYVKSAASTMWHPVGTCRMGEDERAVVDASLRVRGVRNLRVVDASIMPNITSGNTNAPTMALASKAVDLIQSQGG</sequence>
<evidence type="ECO:0000259" key="7">
    <source>
        <dbReference type="PROSITE" id="PS00623"/>
    </source>
</evidence>
<accession>A0A7W9BH69</accession>
<keyword evidence="4 5" id="KW-0274">FAD</keyword>
<protein>
    <submittedName>
        <fullName evidence="9">Choline dehydrogenase-like flavoprotein</fullName>
    </submittedName>
</protein>
<dbReference type="InterPro" id="IPR000172">
    <property type="entry name" value="GMC_OxRdtase_N"/>
</dbReference>
<dbReference type="InterPro" id="IPR007867">
    <property type="entry name" value="GMC_OxRtase_C"/>
</dbReference>
<dbReference type="RefSeq" id="WP_221234866.1">
    <property type="nucleotide sequence ID" value="NZ_JACIJK010000015.1"/>
</dbReference>
<evidence type="ECO:0000313" key="9">
    <source>
        <dbReference type="EMBL" id="MBB5716801.1"/>
    </source>
</evidence>
<dbReference type="AlphaFoldDB" id="A0A7W9BH69"/>
<dbReference type="SUPFAM" id="SSF54373">
    <property type="entry name" value="FAD-linked reductases, C-terminal domain"/>
    <property type="match status" value="1"/>
</dbReference>
<organism evidence="9 10">
    <name type="scientific">Sphingomonas aerophila</name>
    <dbReference type="NCBI Taxonomy" id="1344948"/>
    <lineage>
        <taxon>Bacteria</taxon>
        <taxon>Pseudomonadati</taxon>
        <taxon>Pseudomonadota</taxon>
        <taxon>Alphaproteobacteria</taxon>
        <taxon>Sphingomonadales</taxon>
        <taxon>Sphingomonadaceae</taxon>
        <taxon>Sphingomonas</taxon>
    </lineage>
</organism>
<keyword evidence="3 6" id="KW-0285">Flavoprotein</keyword>
<feature type="domain" description="Glucose-methanol-choline oxidoreductase N-terminal" evidence="7">
    <location>
        <begin position="93"/>
        <end position="116"/>
    </location>
</feature>
<dbReference type="GO" id="GO:0016614">
    <property type="term" value="F:oxidoreductase activity, acting on CH-OH group of donors"/>
    <property type="evidence" value="ECO:0007669"/>
    <property type="project" value="InterPro"/>
</dbReference>
<reference evidence="9 10" key="1">
    <citation type="submission" date="2020-08" db="EMBL/GenBank/DDBJ databases">
        <title>Genomic Encyclopedia of Type Strains, Phase IV (KMG-IV): sequencing the most valuable type-strain genomes for metagenomic binning, comparative biology and taxonomic classification.</title>
        <authorList>
            <person name="Goeker M."/>
        </authorList>
    </citation>
    <scope>NUCLEOTIDE SEQUENCE [LARGE SCALE GENOMIC DNA]</scope>
    <source>
        <strain evidence="9 10">DSM 100044</strain>
    </source>
</reference>
<evidence type="ECO:0000313" key="10">
    <source>
        <dbReference type="Proteomes" id="UP000546200"/>
    </source>
</evidence>
<dbReference type="PANTHER" id="PTHR11552">
    <property type="entry name" value="GLUCOSE-METHANOL-CHOLINE GMC OXIDOREDUCTASE"/>
    <property type="match status" value="1"/>
</dbReference>
<dbReference type="PIRSF" id="PIRSF000137">
    <property type="entry name" value="Alcohol_oxidase"/>
    <property type="match status" value="1"/>
</dbReference>
<dbReference type="Pfam" id="PF00732">
    <property type="entry name" value="GMC_oxred_N"/>
    <property type="match status" value="1"/>
</dbReference>
<dbReference type="Gene3D" id="3.30.560.10">
    <property type="entry name" value="Glucose Oxidase, domain 3"/>
    <property type="match status" value="1"/>
</dbReference>
<evidence type="ECO:0000256" key="1">
    <source>
        <dbReference type="ARBA" id="ARBA00001974"/>
    </source>
</evidence>
<dbReference type="Gene3D" id="3.50.50.60">
    <property type="entry name" value="FAD/NAD(P)-binding domain"/>
    <property type="match status" value="1"/>
</dbReference>
<evidence type="ECO:0000256" key="3">
    <source>
        <dbReference type="ARBA" id="ARBA00022630"/>
    </source>
</evidence>
<gene>
    <name evidence="9" type="ORF">FHS94_003673</name>
</gene>
<name>A0A7W9BH69_9SPHN</name>
<evidence type="ECO:0000256" key="6">
    <source>
        <dbReference type="RuleBase" id="RU003968"/>
    </source>
</evidence>
<dbReference type="EMBL" id="JACIJK010000015">
    <property type="protein sequence ID" value="MBB5716801.1"/>
    <property type="molecule type" value="Genomic_DNA"/>
</dbReference>
<evidence type="ECO:0000256" key="4">
    <source>
        <dbReference type="ARBA" id="ARBA00022827"/>
    </source>
</evidence>
<dbReference type="Pfam" id="PF05199">
    <property type="entry name" value="GMC_oxred_C"/>
    <property type="match status" value="1"/>
</dbReference>
<dbReference type="Proteomes" id="UP000546200">
    <property type="component" value="Unassembled WGS sequence"/>
</dbReference>
<dbReference type="InterPro" id="IPR012132">
    <property type="entry name" value="GMC_OxRdtase"/>
</dbReference>
<comment type="caution">
    <text evidence="9">The sequence shown here is derived from an EMBL/GenBank/DDBJ whole genome shotgun (WGS) entry which is preliminary data.</text>
</comment>
<comment type="similarity">
    <text evidence="2 6">Belongs to the GMC oxidoreductase family.</text>
</comment>